<feature type="region of interest" description="Disordered" evidence="1">
    <location>
        <begin position="517"/>
        <end position="582"/>
    </location>
</feature>
<evidence type="ECO:0000256" key="1">
    <source>
        <dbReference type="SAM" id="MobiDB-lite"/>
    </source>
</evidence>
<reference evidence="3" key="1">
    <citation type="submission" date="2023-06" db="EMBL/GenBank/DDBJ databases">
        <title>Genome-scale phylogeny and comparative genomics of the fungal order Sordariales.</title>
        <authorList>
            <consortium name="Lawrence Berkeley National Laboratory"/>
            <person name="Hensen N."/>
            <person name="Bonometti L."/>
            <person name="Westerberg I."/>
            <person name="Brannstrom I.O."/>
            <person name="Guillou S."/>
            <person name="Cros-Aarteil S."/>
            <person name="Calhoun S."/>
            <person name="Haridas S."/>
            <person name="Kuo A."/>
            <person name="Mondo S."/>
            <person name="Pangilinan J."/>
            <person name="Riley R."/>
            <person name="Labutti K."/>
            <person name="Andreopoulos B."/>
            <person name="Lipzen A."/>
            <person name="Chen C."/>
            <person name="Yanf M."/>
            <person name="Daum C."/>
            <person name="Ng V."/>
            <person name="Clum A."/>
            <person name="Steindorff A."/>
            <person name="Ohm R."/>
            <person name="Martin F."/>
            <person name="Silar P."/>
            <person name="Natvig D."/>
            <person name="Lalanne C."/>
            <person name="Gautier V."/>
            <person name="Ament-Velasquez S.L."/>
            <person name="Kruys A."/>
            <person name="Hutchinson M.I."/>
            <person name="Powell A.J."/>
            <person name="Barry K."/>
            <person name="Miller A.N."/>
            <person name="Grigoriev I.V."/>
            <person name="Debuchy R."/>
            <person name="Gladieux P."/>
            <person name="Thoren M.H."/>
            <person name="Johannesson H."/>
        </authorList>
    </citation>
    <scope>NUCLEOTIDE SEQUENCE</scope>
    <source>
        <strain evidence="3">CBS 606.72</strain>
    </source>
</reference>
<dbReference type="Proteomes" id="UP001175000">
    <property type="component" value="Unassembled WGS sequence"/>
</dbReference>
<evidence type="ECO:0000313" key="4">
    <source>
        <dbReference type="Proteomes" id="UP001175000"/>
    </source>
</evidence>
<dbReference type="EMBL" id="JAULSU010000007">
    <property type="protein sequence ID" value="KAK0612234.1"/>
    <property type="molecule type" value="Genomic_DNA"/>
</dbReference>
<dbReference type="PROSITE" id="PS50181">
    <property type="entry name" value="FBOX"/>
    <property type="match status" value="1"/>
</dbReference>
<comment type="caution">
    <text evidence="3">The sequence shown here is derived from an EMBL/GenBank/DDBJ whole genome shotgun (WGS) entry which is preliminary data.</text>
</comment>
<dbReference type="SUPFAM" id="SSF52047">
    <property type="entry name" value="RNI-like"/>
    <property type="match status" value="1"/>
</dbReference>
<evidence type="ECO:0000313" key="3">
    <source>
        <dbReference type="EMBL" id="KAK0612234.1"/>
    </source>
</evidence>
<sequence>MGALERLPAELLCQILDDLSWTDIRNLRLVSRSIGSFANAIAFKEVCFTMCQQDFAQLSAIANNPDYAVHVSLLAYVVDILNIERQTPEMFRDAIRKREHMDDKLHKSNPTLFSPPEGRMDDTEIEERYKIYTRMFEEQQDILQHHLDFELLEEVVPKLPKLKGIVMSEGNELRTIHNNKPRPFSIRDVNSVKLLYSGEWQDGGASARHLRALLKGVQKAGTQLQSIEASNVAISFMDETDFGLHSMTPQLLENITTFKLVLQVAEEPGSGRMSRNYKEFVRSQLVACRPLLQKGTLRRVLQTLSNLASLDIQLAEFHQEPMGTFPSPAALRDIMPLDHVWPNLKHLCISNVETERQELAAFLLRHKASLESLDLGYIKLASTSWLKLLPYLRAQFQDGGHLKSARILDVIMGKSESEEHFTEGWALGHPDHSIRPQALGTAVSRYLLSQKRKCPLRVDNILDRYFFMGDPEDIDDISEDSWGSELDGEPDEEEILGEMNAIAEQLAAEVIHHGFVDGGLDGFEGTEDDSEEESEGGSEEDSEDSEESEEAGYDQSEDDIEDEDESGDDSEDDADDPISSWS</sequence>
<dbReference type="SMART" id="SM00256">
    <property type="entry name" value="FBOX"/>
    <property type="match status" value="1"/>
</dbReference>
<dbReference type="InterPro" id="IPR036047">
    <property type="entry name" value="F-box-like_dom_sf"/>
</dbReference>
<accession>A0AA39W4R1</accession>
<dbReference type="SUPFAM" id="SSF81383">
    <property type="entry name" value="F-box domain"/>
    <property type="match status" value="1"/>
</dbReference>
<organism evidence="3 4">
    <name type="scientific">Immersiella caudata</name>
    <dbReference type="NCBI Taxonomy" id="314043"/>
    <lineage>
        <taxon>Eukaryota</taxon>
        <taxon>Fungi</taxon>
        <taxon>Dikarya</taxon>
        <taxon>Ascomycota</taxon>
        <taxon>Pezizomycotina</taxon>
        <taxon>Sordariomycetes</taxon>
        <taxon>Sordariomycetidae</taxon>
        <taxon>Sordariales</taxon>
        <taxon>Lasiosphaeriaceae</taxon>
        <taxon>Immersiella</taxon>
    </lineage>
</organism>
<evidence type="ECO:0000259" key="2">
    <source>
        <dbReference type="PROSITE" id="PS50181"/>
    </source>
</evidence>
<feature type="domain" description="F-box" evidence="2">
    <location>
        <begin position="1"/>
        <end position="46"/>
    </location>
</feature>
<keyword evidence="4" id="KW-1185">Reference proteome</keyword>
<protein>
    <recommendedName>
        <fullName evidence="2">F-box domain-containing protein</fullName>
    </recommendedName>
</protein>
<dbReference type="AlphaFoldDB" id="A0AA39W4R1"/>
<proteinExistence type="predicted"/>
<feature type="compositionally biased region" description="Acidic residues" evidence="1">
    <location>
        <begin position="524"/>
        <end position="576"/>
    </location>
</feature>
<gene>
    <name evidence="3" type="ORF">B0T14DRAFT_501144</name>
</gene>
<dbReference type="InterPro" id="IPR001810">
    <property type="entry name" value="F-box_dom"/>
</dbReference>
<name>A0AA39W4R1_9PEZI</name>